<gene>
    <name evidence="6" type="ORF">HMPREF9306_01072</name>
</gene>
<dbReference type="CDD" id="cd01320">
    <property type="entry name" value="ADA"/>
    <property type="match status" value="1"/>
</dbReference>
<feature type="binding site" evidence="4">
    <location>
        <position position="276"/>
    </location>
    <ligand>
        <name>Zn(2+)</name>
        <dbReference type="ChEBI" id="CHEBI:29105"/>
        <note>catalytic</note>
    </ligand>
</feature>
<dbReference type="AlphaFoldDB" id="S2W360"/>
<dbReference type="PATRIC" id="fig|883161.3.peg.1068"/>
<feature type="domain" description="Adenosine deaminase" evidence="5">
    <location>
        <begin position="10"/>
        <end position="329"/>
    </location>
</feature>
<evidence type="ECO:0000256" key="3">
    <source>
        <dbReference type="ARBA" id="ARBA00022833"/>
    </source>
</evidence>
<feature type="site" description="Important for catalytic activity" evidence="4">
    <location>
        <position position="221"/>
    </location>
</feature>
<evidence type="ECO:0000256" key="1">
    <source>
        <dbReference type="ARBA" id="ARBA00022723"/>
    </source>
</evidence>
<dbReference type="GO" id="GO:0008270">
    <property type="term" value="F:zinc ion binding"/>
    <property type="evidence" value="ECO:0007669"/>
    <property type="project" value="UniProtKB-UniRule"/>
</dbReference>
<evidence type="ECO:0000313" key="7">
    <source>
        <dbReference type="Proteomes" id="UP000014417"/>
    </source>
</evidence>
<keyword evidence="1 4" id="KW-0479">Metal-binding</keyword>
<dbReference type="GO" id="GO:0005829">
    <property type="term" value="C:cytosol"/>
    <property type="evidence" value="ECO:0007669"/>
    <property type="project" value="TreeGrafter"/>
</dbReference>
<dbReference type="HOGENOM" id="CLU_039228_7_0_11"/>
<reference evidence="6 7" key="1">
    <citation type="submission" date="2013-04" db="EMBL/GenBank/DDBJ databases">
        <title>The Genome Sequence of Propionimicrobium lymphophilum ACS-093-V-SCH5.</title>
        <authorList>
            <consortium name="The Broad Institute Genomics Platform"/>
            <person name="Earl A."/>
            <person name="Ward D."/>
            <person name="Feldgarden M."/>
            <person name="Gevers D."/>
            <person name="Saerens B."/>
            <person name="Vaneechoutte M."/>
            <person name="Walker B."/>
            <person name="Young S."/>
            <person name="Zeng Q."/>
            <person name="Gargeya S."/>
            <person name="Fitzgerald M."/>
            <person name="Haas B."/>
            <person name="Abouelleil A."/>
            <person name="Allen A.W."/>
            <person name="Alvarado L."/>
            <person name="Arachchi H.M."/>
            <person name="Berlin A.M."/>
            <person name="Chapman S.B."/>
            <person name="Gainer-Dewar J."/>
            <person name="Goldberg J."/>
            <person name="Griggs A."/>
            <person name="Gujja S."/>
            <person name="Hansen M."/>
            <person name="Howarth C."/>
            <person name="Imamovic A."/>
            <person name="Ireland A."/>
            <person name="Larimer J."/>
            <person name="McCowan C."/>
            <person name="Murphy C."/>
            <person name="Pearson M."/>
            <person name="Poon T.W."/>
            <person name="Priest M."/>
            <person name="Roberts A."/>
            <person name="Saif S."/>
            <person name="Shea T."/>
            <person name="Sisk P."/>
            <person name="Sykes S."/>
            <person name="Wortman J."/>
            <person name="Nusbaum C."/>
            <person name="Birren B."/>
        </authorList>
    </citation>
    <scope>NUCLEOTIDE SEQUENCE [LARGE SCALE GENOMIC DNA]</scope>
    <source>
        <strain evidence="6 7">ACS-093-V-SCH5</strain>
    </source>
</reference>
<keyword evidence="7" id="KW-1185">Reference proteome</keyword>
<dbReference type="STRING" id="883161.HMPREF9306_01072"/>
<feature type="binding site" evidence="4">
    <location>
        <position position="15"/>
    </location>
    <ligand>
        <name>Zn(2+)</name>
        <dbReference type="ChEBI" id="CHEBI:29105"/>
        <note>catalytic</note>
    </ligand>
</feature>
<dbReference type="InterPro" id="IPR028892">
    <property type="entry name" value="ADE"/>
</dbReference>
<dbReference type="GO" id="GO:0009117">
    <property type="term" value="P:nucleotide metabolic process"/>
    <property type="evidence" value="ECO:0007669"/>
    <property type="project" value="UniProtKB-KW"/>
</dbReference>
<evidence type="ECO:0000313" key="6">
    <source>
        <dbReference type="EMBL" id="EPD32765.1"/>
    </source>
</evidence>
<evidence type="ECO:0000259" key="5">
    <source>
        <dbReference type="Pfam" id="PF00962"/>
    </source>
</evidence>
<dbReference type="NCBIfam" id="TIGR01430">
    <property type="entry name" value="aden_deam"/>
    <property type="match status" value="1"/>
</dbReference>
<organism evidence="6 7">
    <name type="scientific">Propionimicrobium lymphophilum ACS-093-V-SCH5</name>
    <dbReference type="NCBI Taxonomy" id="883161"/>
    <lineage>
        <taxon>Bacteria</taxon>
        <taxon>Bacillati</taxon>
        <taxon>Actinomycetota</taxon>
        <taxon>Actinomycetes</taxon>
        <taxon>Propionibacteriales</taxon>
        <taxon>Propionibacteriaceae</taxon>
        <taxon>Propionimicrobium</taxon>
    </lineage>
</organism>
<keyword evidence="2 4" id="KW-0378">Hydrolase</keyword>
<accession>S2W360</accession>
<feature type="binding site" evidence="4">
    <location>
        <position position="17"/>
    </location>
    <ligand>
        <name>Zn(2+)</name>
        <dbReference type="ChEBI" id="CHEBI:29105"/>
        <note>catalytic</note>
    </ligand>
</feature>
<dbReference type="Proteomes" id="UP000014417">
    <property type="component" value="Unassembled WGS sequence"/>
</dbReference>
<comment type="caution">
    <text evidence="4">Lacks conserved residue(s) required for the propagation of feature annotation.</text>
</comment>
<dbReference type="SUPFAM" id="SSF51556">
    <property type="entry name" value="Metallo-dependent hydrolases"/>
    <property type="match status" value="1"/>
</dbReference>
<dbReference type="InterPro" id="IPR032466">
    <property type="entry name" value="Metal_Hydrolase"/>
</dbReference>
<feature type="binding site" evidence="4">
    <location>
        <position position="195"/>
    </location>
    <ligand>
        <name>Zn(2+)</name>
        <dbReference type="ChEBI" id="CHEBI:29105"/>
        <note>catalytic</note>
    </ligand>
</feature>
<comment type="function">
    <text evidence="4">Catalyzes the hydrolytic deamination of adenine to hypoxanthine. Plays an important role in the purine salvage pathway and in nitrogen catabolism.</text>
</comment>
<dbReference type="Pfam" id="PF00962">
    <property type="entry name" value="A_deaminase"/>
    <property type="match status" value="1"/>
</dbReference>
<comment type="caution">
    <text evidence="6">The sequence shown here is derived from an EMBL/GenBank/DDBJ whole genome shotgun (WGS) entry which is preliminary data.</text>
</comment>
<dbReference type="PANTHER" id="PTHR43114:SF7">
    <property type="entry name" value="ADENOSINE DEAMINASE DOMAIN-CONTAINING PROTEIN"/>
    <property type="match status" value="1"/>
</dbReference>
<dbReference type="PANTHER" id="PTHR43114">
    <property type="entry name" value="ADENINE DEAMINASE"/>
    <property type="match status" value="1"/>
</dbReference>
<dbReference type="InterPro" id="IPR001365">
    <property type="entry name" value="A_deaminase_dom"/>
</dbReference>
<dbReference type="Gene3D" id="3.20.20.140">
    <property type="entry name" value="Metal-dependent hydrolases"/>
    <property type="match status" value="1"/>
</dbReference>
<dbReference type="InterPro" id="IPR006330">
    <property type="entry name" value="Ado/ade_deaminase"/>
</dbReference>
<dbReference type="RefSeq" id="WP_016455905.1">
    <property type="nucleotide sequence ID" value="NZ_KE150269.1"/>
</dbReference>
<protein>
    <recommendedName>
        <fullName evidence="4">Adenine deaminase</fullName>
        <shortName evidence="4">ADE</shortName>
        <ecNumber evidence="4">3.5.4.2</ecNumber>
    </recommendedName>
    <alternativeName>
        <fullName evidence="4">Adenine aminohydrolase</fullName>
        <shortName evidence="4">AAH</shortName>
    </alternativeName>
</protein>
<comment type="catalytic activity">
    <reaction evidence="4">
        <text>adenine + H2O + H(+) = hypoxanthine + NH4(+)</text>
        <dbReference type="Rhea" id="RHEA:23688"/>
        <dbReference type="ChEBI" id="CHEBI:15377"/>
        <dbReference type="ChEBI" id="CHEBI:15378"/>
        <dbReference type="ChEBI" id="CHEBI:16708"/>
        <dbReference type="ChEBI" id="CHEBI:17368"/>
        <dbReference type="ChEBI" id="CHEBI:28938"/>
        <dbReference type="EC" id="3.5.4.2"/>
    </reaction>
</comment>
<evidence type="ECO:0000256" key="2">
    <source>
        <dbReference type="ARBA" id="ARBA00022801"/>
    </source>
</evidence>
<dbReference type="GO" id="GO:0000034">
    <property type="term" value="F:adenine deaminase activity"/>
    <property type="evidence" value="ECO:0007669"/>
    <property type="project" value="UniProtKB-UniRule"/>
</dbReference>
<name>S2W360_9ACTN</name>
<keyword evidence="3 4" id="KW-0862">Zinc</keyword>
<dbReference type="HAMAP" id="MF_01962">
    <property type="entry name" value="Adenine_deaminase"/>
    <property type="match status" value="1"/>
</dbReference>
<keyword evidence="4" id="KW-0546">Nucleotide metabolism</keyword>
<dbReference type="GO" id="GO:0043103">
    <property type="term" value="P:hypoxanthine salvage"/>
    <property type="evidence" value="ECO:0007669"/>
    <property type="project" value="UniProtKB-UniRule"/>
</dbReference>
<evidence type="ECO:0000256" key="4">
    <source>
        <dbReference type="HAMAP-Rule" id="MF_01962"/>
    </source>
</evidence>
<sequence>MISSFVQKLPKVELHLHIEGTLEPELKFKLAERNGIKLDQSTPDEVRESYDFDDLASFLDAYYDGMNVLRTCEDFYDLAMAYLSKAAEQNVRYVEIFFDPQAHTCRGVSFDTVIRGLHRAQVDAEKNLGIKSALIMCFLRDFQAEFAMATLMQALDYKNWIVGVGLDSDETGNAPDKFADVFARARQEGFLLTMHADVDIKDSIEHIRQLIEEIKVDRIDHGTNVIENPEYVQYLIDNKVGLTSCPISNTWVSDGSKIKLVKELVDKGVKVCINSDDPAYFGGYIGENLQLVADELGSDEEFLKLLCLNAVDISWASPSLKEEIRAEIKSC</sequence>
<comment type="similarity">
    <text evidence="4">Belongs to the metallo-dependent hydrolases superfamily. Adenosine and AMP deaminases family. Adenine deaminase type 2 subfamily.</text>
</comment>
<dbReference type="EC" id="3.5.4.2" evidence="4"/>
<dbReference type="GO" id="GO:0006146">
    <property type="term" value="P:adenine catabolic process"/>
    <property type="evidence" value="ECO:0007669"/>
    <property type="project" value="UniProtKB-UniRule"/>
</dbReference>
<comment type="cofactor">
    <cofactor evidence="4">
        <name>Zn(2+)</name>
        <dbReference type="ChEBI" id="CHEBI:29105"/>
    </cofactor>
    <text evidence="4">Binds 1 zinc ion per subunit.</text>
</comment>
<dbReference type="EMBL" id="AGZR01000006">
    <property type="protein sequence ID" value="EPD32765.1"/>
    <property type="molecule type" value="Genomic_DNA"/>
</dbReference>
<proteinExistence type="inferred from homology"/>
<feature type="binding site" evidence="4">
    <location>
        <position position="277"/>
    </location>
    <ligand>
        <name>substrate</name>
    </ligand>
</feature>